<dbReference type="GeneID" id="66062478"/>
<dbReference type="GO" id="GO:0016251">
    <property type="term" value="F:RNA polymerase II general transcription initiation factor activity"/>
    <property type="evidence" value="ECO:0007669"/>
    <property type="project" value="TreeGrafter"/>
</dbReference>
<feature type="compositionally biased region" description="Polar residues" evidence="12">
    <location>
        <begin position="268"/>
        <end position="287"/>
    </location>
</feature>
<dbReference type="InterPro" id="IPR013194">
    <property type="entry name" value="HDAC_interact_dom"/>
</dbReference>
<dbReference type="PROSITE" id="PS51477">
    <property type="entry name" value="PAH"/>
    <property type="match status" value="2"/>
</dbReference>
<dbReference type="InterPro" id="IPR003822">
    <property type="entry name" value="PAH"/>
</dbReference>
<accession>A0A8E5HM29</accession>
<feature type="region of interest" description="Disordered" evidence="12">
    <location>
        <begin position="1"/>
        <end position="21"/>
    </location>
</feature>
<dbReference type="SUPFAM" id="SSF47762">
    <property type="entry name" value="PAH2 domain"/>
    <property type="match status" value="3"/>
</dbReference>
<evidence type="ECO:0000256" key="5">
    <source>
        <dbReference type="ARBA" id="ARBA00022737"/>
    </source>
</evidence>
<feature type="region of interest" description="Disordered" evidence="12">
    <location>
        <begin position="1546"/>
        <end position="1698"/>
    </location>
</feature>
<feature type="region of interest" description="Disordered" evidence="12">
    <location>
        <begin position="268"/>
        <end position="289"/>
    </location>
</feature>
<dbReference type="SMART" id="SM00761">
    <property type="entry name" value="HDAC_interact"/>
    <property type="match status" value="1"/>
</dbReference>
<dbReference type="Gene3D" id="1.20.1160.11">
    <property type="entry name" value="Paired amphipathic helix"/>
    <property type="match status" value="3"/>
</dbReference>
<protein>
    <recommendedName>
        <fullName evidence="3">Transcription initiation factor TFIID subunit 2</fullName>
    </recommendedName>
    <alternativeName>
        <fullName evidence="10">TBP-associated factor 2</fullName>
    </alternativeName>
</protein>
<comment type="similarity">
    <text evidence="2">Belongs to the TAF2 family.</text>
</comment>
<keyword evidence="6" id="KW-0805">Transcription regulation</keyword>
<dbReference type="Pfam" id="PF25316">
    <property type="entry name" value="TAF2_3rd"/>
    <property type="match status" value="1"/>
</dbReference>
<dbReference type="InterPro" id="IPR036600">
    <property type="entry name" value="PAH_sf"/>
</dbReference>
<feature type="region of interest" description="Disordered" evidence="12">
    <location>
        <begin position="1877"/>
        <end position="1924"/>
    </location>
</feature>
<name>A0A8E5HM29_USTVR</name>
<keyword evidence="15" id="KW-1185">Reference proteome</keyword>
<dbReference type="GO" id="GO:0006367">
    <property type="term" value="P:transcription initiation at RNA polymerase II promoter"/>
    <property type="evidence" value="ECO:0007669"/>
    <property type="project" value="TreeGrafter"/>
</dbReference>
<evidence type="ECO:0000256" key="7">
    <source>
        <dbReference type="ARBA" id="ARBA00023163"/>
    </source>
</evidence>
<feature type="compositionally biased region" description="Polar residues" evidence="12">
    <location>
        <begin position="1247"/>
        <end position="1256"/>
    </location>
</feature>
<feature type="compositionally biased region" description="Polar residues" evidence="12">
    <location>
        <begin position="1425"/>
        <end position="1441"/>
    </location>
</feature>
<comment type="subcellular location">
    <subcellularLocation>
        <location evidence="1 11">Nucleus</location>
    </subcellularLocation>
</comment>
<dbReference type="SUPFAM" id="SSF55486">
    <property type="entry name" value="Metalloproteases ('zincins'), catalytic domain"/>
    <property type="match status" value="1"/>
</dbReference>
<dbReference type="GO" id="GO:0010628">
    <property type="term" value="P:positive regulation of gene expression"/>
    <property type="evidence" value="ECO:0007669"/>
    <property type="project" value="UniProtKB-ARBA"/>
</dbReference>
<evidence type="ECO:0000256" key="11">
    <source>
        <dbReference type="PROSITE-ProRule" id="PRU00810"/>
    </source>
</evidence>
<keyword evidence="4" id="KW-0678">Repressor</keyword>
<gene>
    <name evidence="14" type="ORF">UV8b_01700</name>
</gene>
<feature type="compositionally biased region" description="Low complexity" evidence="12">
    <location>
        <begin position="1375"/>
        <end position="1387"/>
    </location>
</feature>
<dbReference type="InterPro" id="IPR057991">
    <property type="entry name" value="TPR_TAF2_C"/>
</dbReference>
<evidence type="ECO:0000256" key="3">
    <source>
        <dbReference type="ARBA" id="ARBA00017363"/>
    </source>
</evidence>
<dbReference type="InterPro" id="IPR057345">
    <property type="entry name" value="Ig-like_TAF2"/>
</dbReference>
<dbReference type="Pfam" id="PF25577">
    <property type="entry name" value="TPR_TAF2_C"/>
    <property type="match status" value="1"/>
</dbReference>
<keyword evidence="8 11" id="KW-0539">Nucleus</keyword>
<dbReference type="InterPro" id="IPR042097">
    <property type="entry name" value="Aminopeptidase_N-like_N_sf"/>
</dbReference>
<proteinExistence type="inferred from homology"/>
<dbReference type="Gene3D" id="1.10.390.10">
    <property type="entry name" value="Neutral Protease Domain 2"/>
    <property type="match status" value="1"/>
</dbReference>
<evidence type="ECO:0000259" key="13">
    <source>
        <dbReference type="SMART" id="SM00761"/>
    </source>
</evidence>
<feature type="compositionally biased region" description="Polar residues" evidence="12">
    <location>
        <begin position="2544"/>
        <end position="2557"/>
    </location>
</feature>
<dbReference type="RefSeq" id="XP_042995132.1">
    <property type="nucleotide sequence ID" value="XM_043139198.1"/>
</dbReference>
<dbReference type="FunFam" id="1.20.1160.11:FF:000002">
    <property type="entry name" value="Paired amphipathic helix protein SIN3"/>
    <property type="match status" value="1"/>
</dbReference>
<evidence type="ECO:0000313" key="14">
    <source>
        <dbReference type="EMBL" id="QUC17459.1"/>
    </source>
</evidence>
<dbReference type="PANTHER" id="PTHR15137:SF9">
    <property type="entry name" value="TRANSCRIPTION INITIATION FACTOR TFIID SUBUNIT 2"/>
    <property type="match status" value="1"/>
</dbReference>
<evidence type="ECO:0000256" key="9">
    <source>
        <dbReference type="ARBA" id="ARBA00025346"/>
    </source>
</evidence>
<feature type="region of interest" description="Disordered" evidence="12">
    <location>
        <begin position="2487"/>
        <end position="2575"/>
    </location>
</feature>
<dbReference type="KEGG" id="uvi:66062478"/>
<feature type="compositionally biased region" description="Acidic residues" evidence="12">
    <location>
        <begin position="2494"/>
        <end position="2503"/>
    </location>
</feature>
<feature type="compositionally biased region" description="Basic and acidic residues" evidence="12">
    <location>
        <begin position="1325"/>
        <end position="1336"/>
    </location>
</feature>
<organism evidence="14 15">
    <name type="scientific">Ustilaginoidea virens</name>
    <name type="common">Rice false smut fungus</name>
    <name type="synonym">Villosiclava virens</name>
    <dbReference type="NCBI Taxonomy" id="1159556"/>
    <lineage>
        <taxon>Eukaryota</taxon>
        <taxon>Fungi</taxon>
        <taxon>Dikarya</taxon>
        <taxon>Ascomycota</taxon>
        <taxon>Pezizomycotina</taxon>
        <taxon>Sordariomycetes</taxon>
        <taxon>Hypocreomycetidae</taxon>
        <taxon>Hypocreales</taxon>
        <taxon>Clavicipitaceae</taxon>
        <taxon>Ustilaginoidea</taxon>
    </lineage>
</organism>
<dbReference type="OrthoDB" id="308861at2759"/>
<evidence type="ECO:0000256" key="4">
    <source>
        <dbReference type="ARBA" id="ARBA00022491"/>
    </source>
</evidence>
<feature type="compositionally biased region" description="Low complexity" evidence="12">
    <location>
        <begin position="1681"/>
        <end position="1692"/>
    </location>
</feature>
<dbReference type="InterPro" id="IPR027268">
    <property type="entry name" value="Peptidase_M4/M1_CTD_sf"/>
</dbReference>
<evidence type="ECO:0000256" key="8">
    <source>
        <dbReference type="ARBA" id="ARBA00023242"/>
    </source>
</evidence>
<dbReference type="Pfam" id="PF02671">
    <property type="entry name" value="PAH"/>
    <property type="match status" value="3"/>
</dbReference>
<keyword evidence="5" id="KW-0677">Repeat</keyword>
<sequence length="2962" mass="333295">MLPLEHGKQHHLLDSSDDLPPIKDDPVQEFFVIKQEVTLDVNFREQRIDGTTDIYIVVFSDKIEEIHLDAAQCEIDARNVTVAEMREVHGEVVEGHKRRAAAVYNDPYIKLSQPEGWNLRAEHHDIRRIRARNIFHNRKTDVPAENREIEGCTPVYGSLRIHLRGAKGESDRPKLIIRKSSLHADAAEKGHKQYKITIPFRNKNPRDGLHFVGVHALDNRYTHMYTRHSIQPGTASCIFPCIDDHGARCDWRISIKFPRTLGDALQQALATQKDPSASNGNTSSDQYDGNLRLAEEDKLREMTVVCSGFLMEEAVDPQNDHKKIMTFEPEKKVSVQKLGFAVGPFEHIDLSSEFRTEEDEVKLGMSALKVHAYCLPNRGDWVRNTAAALTMAADFLTYSFAKYPFSNFKVCFLDDMVEDTVPLHSLAFVSNRLLFPEGIIDHEIETTRKIVFTLTYQWIGINMIPNTRNDLWLVLGIAHYMTDLFMKKLCGNNEHRFRIKTMSDKLVAEDVDRPSLFDLGPNLHLGEFEMDFMALKVPIIFFILDKRMMKASGGHGLTRILQKFLTKAQIESSDRSTILDTEKFRTVCEKGSRYPLESFWNQWIYGSGCPRFDVKAKFNKKRLCVELTLNQIQHQVAKKSTGLEKNDFLRVVKERKAGVKPGEVQPLFTGPMTVRIHEADGTPYEHILEIREDAARSTKFEIPYNTKYKRLKRTRRMKEKHSVGVSMDITENTDDALLYCLGDVLQTPDDLRDWELIEWDPETERKMDQESYEWIRVDADFEWACDMKRTLEPYMYVSQLQQDRDVVAQQDAMLYLANGPLHPIASGFLVRTLLDRRYFHGIRTMAAEALPRQANIKGIPLLGLRQLMRAFREMFCYDQTNQPYPNDFTDKKQYFVRRAVINAIAEVRDHTHRCPLEARRFILDQLLFNNNEDNPYSDHFYIATLVEALATSLIPSKKDDWFSIQSKAPDEEEQKFLDEAMEQIERVLRRDEWTNSYQNIWTIAGLDAKQRLMKADVIPKSYAEFGQYLLDGTRDLIRIKCFEALVDLGAMMDPTFFTFFLYALMTDRSPYVRNKLVQAMASGLAAIAFGEHAKVVKNDPAPEDADDALLLIQDSGKEIEARKEMFARKENLDAALKALRKEMDETYAGDERHYSTAMRRALDQASLGRGEVESLLDLAAMMFEEAGSWVLTLVLPKAWKVERPAQRQADRLLVHFKAFYKTTPKNVVGPLQAVPAAPPRPAPLPRTSSIKINTSKPPAQQRPAPAPVKSEAGTVVATVVATHGTQINGHGPPKTNTPKQPTPSVSMPKRPRPESEHSTPAPKRPRTDLPGHNGDRARKRRMVTMKTRNPKRLAVILGLSTESSSSQRTALPTGAPKDPSPASSKDSITARVRKPLPTGDAVRKPLPGSGSLHSTPKVSIESKIRTPSSSNAGGMRSNGTPVSARPKIKIIRKAQSQPPPPAAYATAPPCKLSESFVFRIILTVDFSFFFSPYFLFAPRYICIHVDVAPDKVCLEALKSMNNQSLHGRSGGAPYDRDREMNERHRAIQQHEDMRRDQEREREQADRYQQPGPGGNPHQSNAGSIPIHQPVASRIPGAIHSPGGLLANHSGNPPPVPAASLGAPPGPINFGGLQHGGAGAGGQPGGSGAALQMYGPMGHSQPPPNSSQPALSSGPPPGFGVGPHQQQGPQDGQRSARGAAAAIVGVTPGGHQIPGGVTQGQQPILNDALTYLDQVKVQFHDQPDVYNRFLDIMKDFKSQSIDTPGVINRVSELFAGHPNLIQGFNTFLPPGYRIECGAGNDPNSIRVTTPMGTTVQSISARGQDGHGGPPSQPLFPERGSQWQQRPQHGIDSPETNFGTPVQNGASLFVQAAAQNAGFDPSASAQRGANQGASGGANVPGSRQTPIPASTPGGMNGPPGNQANMERRGPVEFNHAISYVNKIKNRFQDKPEIYKQFLEILQTYQREQKPIQDVYAQVTTLFNAAPDLLEDFKQFLPESAGQAKATPGRGEDPAPAGPSHTPQPGGQKMPPLGSFAPPPSASKDTKKRPRGDKQAPSTETVLPDATAPNRVTQGGVNGNSGKRPKINHARAAGEASAIEPTLTPVMPEPYPPRSSVTSNQEELAFFERVKKFLSNRSSMNEFLKLCNLFSQNIIDRNTLFHKGALFIGANQDLMAFWKTFVGVNSRDVVIENQPAPPVEKLSLSNCRGYGPSYRLLPKRERLKPCSGRDELCNSVLNDQWASHPTWASEDSGFVAHRKNQYEEGLHRIEEERHDYDFNIEANLKCIQLLEPIAQQMLAMSPAERETFHMPAALAGQSTSIFKRICKKIYGERGIDVVNDLYSHPFDVVPVLLARMKQKDEEWRFSQREWEKVWHAQTENMHLKSLDHMGILVKSNDKRNLTAKHLVDVIKTKHEEQRRERILRGKAPRHQLVWNFGNKEVVLELLRLMMLYSMHNGQHSTQEKERILDFFETFIPAFFDLPEEMYQDKLPKMQPDSGEEEAEDALPAELSNGRSRRHGKKGDLLRGVLDPGRNGSKPRSQKEDSAASGSKETTPDVTSANEEEMADAPEEAVVPEVSNERWMPAIPKPVIVSGDNALLDEGGELKADGFFTRPWYNFFCNQTIFVFFNIFQTLYGRLLDIKESRELVAGAIERLNKPKPARDIGFTENHMTFFDPSDGPEAFWPKTIEMIEEYITGDVDENRFQDVLRHYYLKNGWKLYTIQDLLKTLCRLALTCSSTDAKEKTPDLMHQYLASREKEETSYQTEISARKFAEKCVKDGDLFVICWFPQKAEATVRWLQRDETTFYMDEMQVRERWQYYISSFIRVEPTEGIPRGKLQKSVLTRNLPSGDADSDLDEMPKPLLYRENLTTSICLKSSKMIWAPGTSEYFIYGKSPKTREDRERRGRFTKALSAHRESKLLEKMVHNPAWTKDLSPEEVQEQNRNFRKWMDDGVAPAGGVDVEMD</sequence>
<feature type="region of interest" description="Disordered" evidence="12">
    <location>
        <begin position="1284"/>
        <end position="1443"/>
    </location>
</feature>
<dbReference type="Pfam" id="PF16879">
    <property type="entry name" value="Sin3a_C"/>
    <property type="match status" value="1"/>
</dbReference>
<dbReference type="FunFam" id="1.20.1160.11:FF:000001">
    <property type="entry name" value="Paired amphipathic helix protein Sin3"/>
    <property type="match status" value="1"/>
</dbReference>
<reference evidence="14" key="1">
    <citation type="submission" date="2020-03" db="EMBL/GenBank/DDBJ databases">
        <title>A mixture of massive structural variations and highly conserved coding sequences in Ustilaginoidea virens genome.</title>
        <authorList>
            <person name="Zhang K."/>
            <person name="Zhao Z."/>
            <person name="Zhang Z."/>
            <person name="Li Y."/>
            <person name="Hsiang T."/>
            <person name="Sun W."/>
        </authorList>
    </citation>
    <scope>NUCLEOTIDE SEQUENCE</scope>
    <source>
        <strain evidence="14">UV-8b</strain>
    </source>
</reference>
<dbReference type="GO" id="GO:0005669">
    <property type="term" value="C:transcription factor TFIID complex"/>
    <property type="evidence" value="ECO:0007669"/>
    <property type="project" value="InterPro"/>
</dbReference>
<feature type="compositionally biased region" description="Low complexity" evidence="12">
    <location>
        <begin position="1292"/>
        <end position="1303"/>
    </location>
</feature>
<keyword evidence="7" id="KW-0804">Transcription</keyword>
<evidence type="ECO:0000256" key="10">
    <source>
        <dbReference type="ARBA" id="ARBA00076306"/>
    </source>
</evidence>
<dbReference type="SUPFAM" id="SSF63737">
    <property type="entry name" value="Leukotriene A4 hydrolase N-terminal domain"/>
    <property type="match status" value="1"/>
</dbReference>
<dbReference type="GO" id="GO:0000976">
    <property type="term" value="F:transcription cis-regulatory region binding"/>
    <property type="evidence" value="ECO:0007669"/>
    <property type="project" value="TreeGrafter"/>
</dbReference>
<dbReference type="Proteomes" id="UP000027002">
    <property type="component" value="Chromosome 1"/>
</dbReference>
<dbReference type="FunFam" id="1.10.390.10:FF:000011">
    <property type="entry name" value="Transcription initiation factor TFIID subunit"/>
    <property type="match status" value="1"/>
</dbReference>
<dbReference type="InterPro" id="IPR031693">
    <property type="entry name" value="Sin3_C"/>
</dbReference>
<feature type="compositionally biased region" description="Basic residues" evidence="12">
    <location>
        <begin position="1337"/>
        <end position="1351"/>
    </location>
</feature>
<dbReference type="PANTHER" id="PTHR15137">
    <property type="entry name" value="TRANSCRIPTION INITIATION FACTOR TFIID"/>
    <property type="match status" value="1"/>
</dbReference>
<dbReference type="Pfam" id="PF08295">
    <property type="entry name" value="Sin3_corepress"/>
    <property type="match status" value="1"/>
</dbReference>
<dbReference type="CDD" id="cd09839">
    <property type="entry name" value="M1_like_TAF2"/>
    <property type="match status" value="1"/>
</dbReference>
<evidence type="ECO:0000256" key="6">
    <source>
        <dbReference type="ARBA" id="ARBA00023015"/>
    </source>
</evidence>
<feature type="region of interest" description="Disordered" evidence="12">
    <location>
        <begin position="1816"/>
        <end position="1860"/>
    </location>
</feature>
<dbReference type="EMBL" id="CP072753">
    <property type="protein sequence ID" value="QUC17459.1"/>
    <property type="molecule type" value="Genomic_DNA"/>
</dbReference>
<feature type="domain" description="Histone deacetylase interacting" evidence="13">
    <location>
        <begin position="2203"/>
        <end position="2304"/>
    </location>
</feature>
<dbReference type="FunFam" id="1.20.1160.11:FF:000003">
    <property type="entry name" value="Paired amphipathic helix SIN3-like protein"/>
    <property type="match status" value="1"/>
</dbReference>
<feature type="compositionally biased region" description="Gly residues" evidence="12">
    <location>
        <begin position="1632"/>
        <end position="1647"/>
    </location>
</feature>
<dbReference type="GO" id="GO:0033698">
    <property type="term" value="C:Rpd3L complex"/>
    <property type="evidence" value="ECO:0007669"/>
    <property type="project" value="UniProtKB-ARBA"/>
</dbReference>
<feature type="compositionally biased region" description="Acidic residues" evidence="12">
    <location>
        <begin position="2558"/>
        <end position="2567"/>
    </location>
</feature>
<feature type="compositionally biased region" description="Polar residues" evidence="12">
    <location>
        <begin position="1881"/>
        <end position="1890"/>
    </location>
</feature>
<comment type="function">
    <text evidence="9">Functions as a component of the DNA-binding general transcription factor complex TFIID. Binding of TFIID to a promoter (with or without TATA element) is the initial step in pre-initiation complex (PIC) formation. TFIID plays a key role in the regulation of gene expression by RNA polymerase II through different activities such as transcription activator interaction, core promoter recognition and selectivity, TFIIA and TFIIB interaction, chromatin modification (histone acetylation by TAF1), facilitation of DNA opening and initiation of transcription.</text>
</comment>
<feature type="region of interest" description="Disordered" evidence="12">
    <location>
        <begin position="1998"/>
        <end position="2114"/>
    </location>
</feature>
<evidence type="ECO:0000256" key="1">
    <source>
        <dbReference type="ARBA" id="ARBA00004123"/>
    </source>
</evidence>
<dbReference type="GO" id="GO:0003682">
    <property type="term" value="F:chromatin binding"/>
    <property type="evidence" value="ECO:0007669"/>
    <property type="project" value="TreeGrafter"/>
</dbReference>
<evidence type="ECO:0000256" key="2">
    <source>
        <dbReference type="ARBA" id="ARBA00010937"/>
    </source>
</evidence>
<feature type="compositionally biased region" description="Polar residues" evidence="12">
    <location>
        <begin position="1360"/>
        <end position="1370"/>
    </location>
</feature>
<feature type="compositionally biased region" description="Basic and acidic residues" evidence="12">
    <location>
        <begin position="1546"/>
        <end position="1565"/>
    </location>
</feature>
<dbReference type="GO" id="GO:0006355">
    <property type="term" value="P:regulation of DNA-templated transcription"/>
    <property type="evidence" value="ECO:0007669"/>
    <property type="project" value="InterPro"/>
</dbReference>
<dbReference type="Gene3D" id="2.60.40.1730">
    <property type="entry name" value="tricorn interacting facor f3 domain"/>
    <property type="match status" value="1"/>
</dbReference>
<evidence type="ECO:0000256" key="12">
    <source>
        <dbReference type="SAM" id="MobiDB-lite"/>
    </source>
</evidence>
<feature type="region of interest" description="Disordered" evidence="12">
    <location>
        <begin position="1230"/>
        <end position="1271"/>
    </location>
</feature>
<dbReference type="InterPro" id="IPR037813">
    <property type="entry name" value="TAF2"/>
</dbReference>
<evidence type="ECO:0000313" key="15">
    <source>
        <dbReference type="Proteomes" id="UP000027002"/>
    </source>
</evidence>